<evidence type="ECO:0000259" key="3">
    <source>
        <dbReference type="SMART" id="SM00470"/>
    </source>
</evidence>
<keyword evidence="5" id="KW-1185">Reference proteome</keyword>
<proteinExistence type="inferred from homology"/>
<dbReference type="OrthoDB" id="8702972at2"/>
<gene>
    <name evidence="4" type="ORF">CRENPOLYSF1_1710004</name>
</gene>
<feature type="domain" description="ParB-like N-terminal" evidence="3">
    <location>
        <begin position="54"/>
        <end position="144"/>
    </location>
</feature>
<dbReference type="InterPro" id="IPR036086">
    <property type="entry name" value="ParB/Sulfiredoxin_sf"/>
</dbReference>
<dbReference type="EMBL" id="FUKI01000081">
    <property type="protein sequence ID" value="SJM91087.1"/>
    <property type="molecule type" value="Genomic_DNA"/>
</dbReference>
<dbReference type="PANTHER" id="PTHR33375:SF1">
    <property type="entry name" value="CHROMOSOME-PARTITIONING PROTEIN PARB-RELATED"/>
    <property type="match status" value="1"/>
</dbReference>
<dbReference type="GO" id="GO:0003677">
    <property type="term" value="F:DNA binding"/>
    <property type="evidence" value="ECO:0007669"/>
    <property type="project" value="UniProtKB-KW"/>
</dbReference>
<evidence type="ECO:0000313" key="5">
    <source>
        <dbReference type="Proteomes" id="UP000195667"/>
    </source>
</evidence>
<dbReference type="Pfam" id="PF02195">
    <property type="entry name" value="ParB_N"/>
    <property type="match status" value="1"/>
</dbReference>
<protein>
    <recommendedName>
        <fullName evidence="3">ParB-like N-terminal domain-containing protein</fullName>
    </recommendedName>
</protein>
<dbReference type="GO" id="GO:0007059">
    <property type="term" value="P:chromosome segregation"/>
    <property type="evidence" value="ECO:0007669"/>
    <property type="project" value="TreeGrafter"/>
</dbReference>
<dbReference type="InterPro" id="IPR004437">
    <property type="entry name" value="ParB/RepB/Spo0J"/>
</dbReference>
<evidence type="ECO:0000256" key="2">
    <source>
        <dbReference type="ARBA" id="ARBA00023125"/>
    </source>
</evidence>
<evidence type="ECO:0000256" key="1">
    <source>
        <dbReference type="ARBA" id="ARBA00006295"/>
    </source>
</evidence>
<dbReference type="SUPFAM" id="SSF110849">
    <property type="entry name" value="ParB/Sulfiredoxin"/>
    <property type="match status" value="1"/>
</dbReference>
<dbReference type="Gene3D" id="3.90.1530.10">
    <property type="entry name" value="Conserved hypothetical protein from pyrococcus furiosus pfu- 392566-001, ParB domain"/>
    <property type="match status" value="1"/>
</dbReference>
<dbReference type="Proteomes" id="UP000195667">
    <property type="component" value="Unassembled WGS sequence"/>
</dbReference>
<sequence length="309" mass="34666">MKMSNLLGSGKIPEADQNVVSKMPQLVSNNPTMQVPDAAPGIDEVDMSQASNTLEISLHQIDISPFQPRIIFDSNELQCLADSIALGTLIDPITVRQKEDGRYELISGERRYRAHQILGYKNIPAVLKILDDKQSALLSIASNTVRENLTDFELGMSFKKLLDNKYVKSVVELARYVGISRQQIDRCLDFSKLPSNVIKILEIQPNLFGANCAEFLAGYMAKGFENNVTQAVDMIANGATEQKAMFWLKNQCGLPIKRTSAKKKVDLFFKQKHFGDAYIEKNKVIIQCNSDSKPSEILKNIHEYFSEKS</sequence>
<dbReference type="FunFam" id="3.90.1530.30:FF:000001">
    <property type="entry name" value="Chromosome partitioning protein ParB"/>
    <property type="match status" value="1"/>
</dbReference>
<dbReference type="PANTHER" id="PTHR33375">
    <property type="entry name" value="CHROMOSOME-PARTITIONING PROTEIN PARB-RELATED"/>
    <property type="match status" value="1"/>
</dbReference>
<comment type="similarity">
    <text evidence="1">Belongs to the ParB family.</text>
</comment>
<keyword evidence="2" id="KW-0238">DNA-binding</keyword>
<dbReference type="Gene3D" id="1.10.10.2830">
    <property type="match status" value="1"/>
</dbReference>
<dbReference type="GO" id="GO:0045881">
    <property type="term" value="P:positive regulation of sporulation resulting in formation of a cellular spore"/>
    <property type="evidence" value="ECO:0007669"/>
    <property type="project" value="TreeGrafter"/>
</dbReference>
<name>A0A1R4H4H4_9GAMM</name>
<dbReference type="SMART" id="SM00470">
    <property type="entry name" value="ParB"/>
    <property type="match status" value="1"/>
</dbReference>
<dbReference type="SUPFAM" id="SSF109709">
    <property type="entry name" value="KorB DNA-binding domain-like"/>
    <property type="match status" value="1"/>
</dbReference>
<accession>A0A1R4H4H4</accession>
<dbReference type="NCBIfam" id="TIGR00180">
    <property type="entry name" value="parB_part"/>
    <property type="match status" value="1"/>
</dbReference>
<dbReference type="GO" id="GO:0005694">
    <property type="term" value="C:chromosome"/>
    <property type="evidence" value="ECO:0007669"/>
    <property type="project" value="TreeGrafter"/>
</dbReference>
<organism evidence="4 5">
    <name type="scientific">Crenothrix polyspora</name>
    <dbReference type="NCBI Taxonomy" id="360316"/>
    <lineage>
        <taxon>Bacteria</taxon>
        <taxon>Pseudomonadati</taxon>
        <taxon>Pseudomonadota</taxon>
        <taxon>Gammaproteobacteria</taxon>
        <taxon>Methylococcales</taxon>
        <taxon>Crenotrichaceae</taxon>
        <taxon>Crenothrix</taxon>
    </lineage>
</organism>
<evidence type="ECO:0000313" key="4">
    <source>
        <dbReference type="EMBL" id="SJM91087.1"/>
    </source>
</evidence>
<dbReference type="InterPro" id="IPR050336">
    <property type="entry name" value="Chromosome_partition/occlusion"/>
</dbReference>
<dbReference type="InterPro" id="IPR003115">
    <property type="entry name" value="ParB_N"/>
</dbReference>
<dbReference type="AlphaFoldDB" id="A0A1R4H4H4"/>
<reference evidence="5" key="1">
    <citation type="submission" date="2017-02" db="EMBL/GenBank/DDBJ databases">
        <authorList>
            <person name="Daims H."/>
        </authorList>
    </citation>
    <scope>NUCLEOTIDE SEQUENCE [LARGE SCALE GENOMIC DNA]</scope>
</reference>
<dbReference type="RefSeq" id="WP_087142807.1">
    <property type="nucleotide sequence ID" value="NZ_FUKI01000081.1"/>
</dbReference>